<dbReference type="EMBL" id="CM042057">
    <property type="protein sequence ID" value="KAI3692597.1"/>
    <property type="molecule type" value="Genomic_DNA"/>
</dbReference>
<evidence type="ECO:0000313" key="2">
    <source>
        <dbReference type="Proteomes" id="UP001055879"/>
    </source>
</evidence>
<sequence>MMLLNDFVNWWITYYYHLTCFIFLVLLVMRSKDDIINEGYACNWGLPPDKHIVATSYSNRIVNPDPIDNE</sequence>
<organism evidence="1 2">
    <name type="scientific">Arctium lappa</name>
    <name type="common">Greater burdock</name>
    <name type="synonym">Lappa major</name>
    <dbReference type="NCBI Taxonomy" id="4217"/>
    <lineage>
        <taxon>Eukaryota</taxon>
        <taxon>Viridiplantae</taxon>
        <taxon>Streptophyta</taxon>
        <taxon>Embryophyta</taxon>
        <taxon>Tracheophyta</taxon>
        <taxon>Spermatophyta</taxon>
        <taxon>Magnoliopsida</taxon>
        <taxon>eudicotyledons</taxon>
        <taxon>Gunneridae</taxon>
        <taxon>Pentapetalae</taxon>
        <taxon>asterids</taxon>
        <taxon>campanulids</taxon>
        <taxon>Asterales</taxon>
        <taxon>Asteraceae</taxon>
        <taxon>Carduoideae</taxon>
        <taxon>Cardueae</taxon>
        <taxon>Arctiinae</taxon>
        <taxon>Arctium</taxon>
    </lineage>
</organism>
<proteinExistence type="predicted"/>
<reference evidence="1 2" key="2">
    <citation type="journal article" date="2022" name="Mol. Ecol. Resour.">
        <title>The genomes of chicory, endive, great burdock and yacon provide insights into Asteraceae paleo-polyploidization history and plant inulin production.</title>
        <authorList>
            <person name="Fan W."/>
            <person name="Wang S."/>
            <person name="Wang H."/>
            <person name="Wang A."/>
            <person name="Jiang F."/>
            <person name="Liu H."/>
            <person name="Zhao H."/>
            <person name="Xu D."/>
            <person name="Zhang Y."/>
        </authorList>
    </citation>
    <scope>NUCLEOTIDE SEQUENCE [LARGE SCALE GENOMIC DNA]</scope>
    <source>
        <strain evidence="2">cv. Niubang</strain>
    </source>
</reference>
<name>A0ACB8Z493_ARCLA</name>
<comment type="caution">
    <text evidence="1">The sequence shown here is derived from an EMBL/GenBank/DDBJ whole genome shotgun (WGS) entry which is preliminary data.</text>
</comment>
<evidence type="ECO:0000313" key="1">
    <source>
        <dbReference type="EMBL" id="KAI3692597.1"/>
    </source>
</evidence>
<keyword evidence="2" id="KW-1185">Reference proteome</keyword>
<reference evidence="2" key="1">
    <citation type="journal article" date="2022" name="Mol. Ecol. Resour.">
        <title>The genomes of chicory, endive, great burdock and yacon provide insights into Asteraceae palaeo-polyploidization history and plant inulin production.</title>
        <authorList>
            <person name="Fan W."/>
            <person name="Wang S."/>
            <person name="Wang H."/>
            <person name="Wang A."/>
            <person name="Jiang F."/>
            <person name="Liu H."/>
            <person name="Zhao H."/>
            <person name="Xu D."/>
            <person name="Zhang Y."/>
        </authorList>
    </citation>
    <scope>NUCLEOTIDE SEQUENCE [LARGE SCALE GENOMIC DNA]</scope>
    <source>
        <strain evidence="2">cv. Niubang</strain>
    </source>
</reference>
<gene>
    <name evidence="1" type="ORF">L6452_32416</name>
</gene>
<accession>A0ACB8Z493</accession>
<protein>
    <submittedName>
        <fullName evidence="1">Uncharacterized protein</fullName>
    </submittedName>
</protein>
<dbReference type="Proteomes" id="UP001055879">
    <property type="component" value="Linkage Group LG11"/>
</dbReference>